<dbReference type="InterPro" id="IPR051752">
    <property type="entry name" value="Mito_2-oxodicarb_carrier"/>
</dbReference>
<comment type="similarity">
    <text evidence="2 21">Belongs to the mitochondrial carrier (TC 2.A.29) family.</text>
</comment>
<evidence type="ECO:0000256" key="8">
    <source>
        <dbReference type="ARBA" id="ARBA00023128"/>
    </source>
</evidence>
<evidence type="ECO:0000256" key="21">
    <source>
        <dbReference type="RuleBase" id="RU000488"/>
    </source>
</evidence>
<keyword evidence="9 20" id="KW-0472">Membrane</keyword>
<dbReference type="Gene3D" id="1.50.40.10">
    <property type="entry name" value="Mitochondrial carrier domain"/>
    <property type="match status" value="1"/>
</dbReference>
<dbReference type="PROSITE" id="PS50920">
    <property type="entry name" value="SOLCAR"/>
    <property type="match status" value="1"/>
</dbReference>
<organism evidence="22 23">
    <name type="scientific">Heterodera schachtii</name>
    <name type="common">Sugarbeet cyst nematode worm</name>
    <name type="synonym">Tylenchus schachtii</name>
    <dbReference type="NCBI Taxonomy" id="97005"/>
    <lineage>
        <taxon>Eukaryota</taxon>
        <taxon>Metazoa</taxon>
        <taxon>Ecdysozoa</taxon>
        <taxon>Nematoda</taxon>
        <taxon>Chromadorea</taxon>
        <taxon>Rhabditida</taxon>
        <taxon>Tylenchina</taxon>
        <taxon>Tylenchomorpha</taxon>
        <taxon>Tylenchoidea</taxon>
        <taxon>Heteroderidae</taxon>
        <taxon>Heteroderinae</taxon>
        <taxon>Heterodera</taxon>
    </lineage>
</organism>
<evidence type="ECO:0000256" key="11">
    <source>
        <dbReference type="ARBA" id="ARBA00039747"/>
    </source>
</evidence>
<evidence type="ECO:0000256" key="13">
    <source>
        <dbReference type="ARBA" id="ARBA00046087"/>
    </source>
</evidence>
<dbReference type="PANTHER" id="PTHR46356">
    <property type="entry name" value="MITOCHONDRIAL 2-OXODICARBOXYLATE CARRIER"/>
    <property type="match status" value="1"/>
</dbReference>
<dbReference type="GO" id="GO:0005743">
    <property type="term" value="C:mitochondrial inner membrane"/>
    <property type="evidence" value="ECO:0007669"/>
    <property type="project" value="UniProtKB-SubCell"/>
</dbReference>
<keyword evidence="8" id="KW-0496">Mitochondrion</keyword>
<accession>A0ABD2JI96</accession>
<evidence type="ECO:0000256" key="12">
    <source>
        <dbReference type="ARBA" id="ARBA00041874"/>
    </source>
</evidence>
<evidence type="ECO:0000256" key="3">
    <source>
        <dbReference type="ARBA" id="ARBA00022448"/>
    </source>
</evidence>
<keyword evidence="7" id="KW-1133">Transmembrane helix</keyword>
<evidence type="ECO:0000256" key="15">
    <source>
        <dbReference type="ARBA" id="ARBA00048003"/>
    </source>
</evidence>
<dbReference type="EMBL" id="JBICCN010000143">
    <property type="protein sequence ID" value="KAL3090330.1"/>
    <property type="molecule type" value="Genomic_DNA"/>
</dbReference>
<dbReference type="Pfam" id="PF00153">
    <property type="entry name" value="Mito_carr"/>
    <property type="match status" value="2"/>
</dbReference>
<dbReference type="AlphaFoldDB" id="A0ABD2JI96"/>
<evidence type="ECO:0000256" key="16">
    <source>
        <dbReference type="ARBA" id="ARBA00048303"/>
    </source>
</evidence>
<keyword evidence="4 20" id="KW-0812">Transmembrane</keyword>
<keyword evidence="23" id="KW-1185">Reference proteome</keyword>
<comment type="caution">
    <text evidence="22">The sequence shown here is derived from an EMBL/GenBank/DDBJ whole genome shotgun (WGS) entry which is preliminary data.</text>
</comment>
<dbReference type="SUPFAM" id="SSF103506">
    <property type="entry name" value="Mitochondrial carrier"/>
    <property type="match status" value="1"/>
</dbReference>
<comment type="function">
    <text evidence="13">Transports dicarboxylates across the inner membranes of mitochondria by a counter-exchange mechanism. Can transport 2-oxoadipate (2-oxohexanedioate), 2-oxoglutarate, adipate (hexanedioate), glutarate, and to a lesser extent, pimelate (heptanedioate), 2-oxopimelate (2-oxoheptanedioate), 2-aminoadipate (2-aminohexanedioate), oxaloacetate, and citrate. Plays a central role in catabolism of lysine, hydroxylysine, and tryptophan, by transporting common metabolite intermediates (such as 2-oxoadipate) into the mitochondria, where it is converted into acetyl-CoA and can enter the citric acid (TCA) cycle.</text>
</comment>
<protein>
    <recommendedName>
        <fullName evidence="11">Mitochondrial 2-oxodicarboxylate carrier</fullName>
    </recommendedName>
    <alternativeName>
        <fullName evidence="12">Solute carrier family 25 member 21</fullName>
    </alternativeName>
</protein>
<evidence type="ECO:0000313" key="23">
    <source>
        <dbReference type="Proteomes" id="UP001620645"/>
    </source>
</evidence>
<sequence>MERAKEAGRQFVAGGTAGMVEVCLMHPLDLVKTRLQMGGGHYAGLTNCFGQTFRREGVSGFYKGILPPILAETPKRATKFLTFEQYKRALAPVATHWHLPPRACLSLAGLFCGLTEAFVICPFEVVKVRLQTELTVSLSEQRSSAAIAREIIRADGIGTGGIYRGIDSIRRGQKSHSGPSVRLWPHLPQNLANHSPHGGLPHFVPRFGAQSDATGPRRGHYARRFRDGVRIFGKIQLTN</sequence>
<evidence type="ECO:0000256" key="2">
    <source>
        <dbReference type="ARBA" id="ARBA00006375"/>
    </source>
</evidence>
<comment type="catalytic activity">
    <reaction evidence="18">
        <text>glutarate(in) + 2-oxoglutarate(out) = glutarate(out) + 2-oxoglutarate(in)</text>
        <dbReference type="Rhea" id="RHEA:71751"/>
        <dbReference type="ChEBI" id="CHEBI:16810"/>
        <dbReference type="ChEBI" id="CHEBI:30921"/>
    </reaction>
</comment>
<proteinExistence type="inferred from homology"/>
<comment type="catalytic activity">
    <reaction evidence="17">
        <text>2-oxoheptanedioate(in) + 2-oxoglutarate(out) = 2-oxoheptanedioate(out) + 2-oxoglutarate(in)</text>
        <dbReference type="Rhea" id="RHEA:71755"/>
        <dbReference type="ChEBI" id="CHEBI:16810"/>
        <dbReference type="ChEBI" id="CHEBI:72701"/>
    </reaction>
</comment>
<evidence type="ECO:0000256" key="19">
    <source>
        <dbReference type="ARBA" id="ARBA00048998"/>
    </source>
</evidence>
<comment type="catalytic activity">
    <reaction evidence="15">
        <text>citrate(in) + 2-oxoglutarate(out) = citrate(out) + 2-oxoglutarate(in)</text>
        <dbReference type="Rhea" id="RHEA:71763"/>
        <dbReference type="ChEBI" id="CHEBI:16810"/>
        <dbReference type="ChEBI" id="CHEBI:16947"/>
    </reaction>
</comment>
<evidence type="ECO:0000256" key="6">
    <source>
        <dbReference type="ARBA" id="ARBA00022792"/>
    </source>
</evidence>
<keyword evidence="3 21" id="KW-0813">Transport</keyword>
<feature type="repeat" description="Solcar" evidence="20">
    <location>
        <begin position="5"/>
        <end position="89"/>
    </location>
</feature>
<evidence type="ECO:0000256" key="14">
    <source>
        <dbReference type="ARBA" id="ARBA00047537"/>
    </source>
</evidence>
<dbReference type="InterPro" id="IPR023395">
    <property type="entry name" value="MCP_dom_sf"/>
</dbReference>
<comment type="catalytic activity">
    <reaction evidence="14">
        <text>heptanedioate(in) + 2-oxoglutarate(out) = heptanedioate(out) + 2-oxoglutarate(in)</text>
        <dbReference type="Rhea" id="RHEA:71759"/>
        <dbReference type="ChEBI" id="CHEBI:16810"/>
        <dbReference type="ChEBI" id="CHEBI:36165"/>
    </reaction>
</comment>
<evidence type="ECO:0000256" key="7">
    <source>
        <dbReference type="ARBA" id="ARBA00022989"/>
    </source>
</evidence>
<evidence type="ECO:0000256" key="10">
    <source>
        <dbReference type="ARBA" id="ARBA00036018"/>
    </source>
</evidence>
<comment type="catalytic activity">
    <reaction evidence="19">
        <text>hexanedioate(in) + 2-oxoglutarate(out) = hexanedioate(out) + 2-oxoglutarate(in)</text>
        <dbReference type="Rhea" id="RHEA:71743"/>
        <dbReference type="ChEBI" id="CHEBI:16810"/>
        <dbReference type="ChEBI" id="CHEBI:17128"/>
    </reaction>
</comment>
<evidence type="ECO:0000256" key="5">
    <source>
        <dbReference type="ARBA" id="ARBA00022737"/>
    </source>
</evidence>
<evidence type="ECO:0000256" key="18">
    <source>
        <dbReference type="ARBA" id="ARBA00048920"/>
    </source>
</evidence>
<comment type="subcellular location">
    <subcellularLocation>
        <location evidence="1">Mitochondrion inner membrane</location>
        <topology evidence="1">Multi-pass membrane protein</topology>
    </subcellularLocation>
</comment>
<dbReference type="PANTHER" id="PTHR46356:SF1">
    <property type="entry name" value="MITOCHONDRIAL 2-OXODICARBOXYLATE CARRIER"/>
    <property type="match status" value="1"/>
</dbReference>
<gene>
    <name evidence="22" type="ORF">niasHS_006782</name>
</gene>
<comment type="catalytic activity">
    <reaction evidence="10">
        <text>2-oxoadipate(in) + 2-oxoglutarate(out) = 2-oxoadipate(out) + 2-oxoglutarate(in)</text>
        <dbReference type="Rhea" id="RHEA:71739"/>
        <dbReference type="ChEBI" id="CHEBI:16810"/>
        <dbReference type="ChEBI" id="CHEBI:57499"/>
    </reaction>
</comment>
<comment type="catalytic activity">
    <reaction evidence="16">
        <text>L-2-aminoadipate(in) + 2-oxoglutarate(out) = L-2-aminoadipate(out) + 2-oxoglutarate(in)</text>
        <dbReference type="Rhea" id="RHEA:71747"/>
        <dbReference type="ChEBI" id="CHEBI:16810"/>
        <dbReference type="ChEBI" id="CHEBI:58672"/>
    </reaction>
</comment>
<keyword evidence="5" id="KW-0677">Repeat</keyword>
<reference evidence="22 23" key="1">
    <citation type="submission" date="2024-10" db="EMBL/GenBank/DDBJ databases">
        <authorList>
            <person name="Kim D."/>
        </authorList>
    </citation>
    <scope>NUCLEOTIDE SEQUENCE [LARGE SCALE GENOMIC DNA]</scope>
    <source>
        <strain evidence="22">Taebaek</strain>
    </source>
</reference>
<evidence type="ECO:0000256" key="1">
    <source>
        <dbReference type="ARBA" id="ARBA00004448"/>
    </source>
</evidence>
<name>A0ABD2JI96_HETSC</name>
<evidence type="ECO:0000313" key="22">
    <source>
        <dbReference type="EMBL" id="KAL3090330.1"/>
    </source>
</evidence>
<evidence type="ECO:0000256" key="4">
    <source>
        <dbReference type="ARBA" id="ARBA00022692"/>
    </source>
</evidence>
<evidence type="ECO:0000256" key="17">
    <source>
        <dbReference type="ARBA" id="ARBA00048581"/>
    </source>
</evidence>
<dbReference type="Proteomes" id="UP001620645">
    <property type="component" value="Unassembled WGS sequence"/>
</dbReference>
<dbReference type="InterPro" id="IPR018108">
    <property type="entry name" value="MCP_transmembrane"/>
</dbReference>
<evidence type="ECO:0000256" key="20">
    <source>
        <dbReference type="PROSITE-ProRule" id="PRU00282"/>
    </source>
</evidence>
<keyword evidence="6" id="KW-0999">Mitochondrion inner membrane</keyword>
<evidence type="ECO:0000256" key="9">
    <source>
        <dbReference type="ARBA" id="ARBA00023136"/>
    </source>
</evidence>